<evidence type="ECO:0000313" key="3">
    <source>
        <dbReference type="EMBL" id="GGS38743.1"/>
    </source>
</evidence>
<name>A0A918GJ87_9PSEU</name>
<feature type="compositionally biased region" description="Pro residues" evidence="1">
    <location>
        <begin position="258"/>
        <end position="285"/>
    </location>
</feature>
<dbReference type="RefSeq" id="WP_189211617.1">
    <property type="nucleotide sequence ID" value="NZ_BMRB01000002.1"/>
</dbReference>
<protein>
    <recommendedName>
        <fullName evidence="5">Transglycosylase SLT domain-containing protein</fullName>
    </recommendedName>
</protein>
<dbReference type="SUPFAM" id="SSF53955">
    <property type="entry name" value="Lysozyme-like"/>
    <property type="match status" value="1"/>
</dbReference>
<comment type="caution">
    <text evidence="3">The sequence shown here is derived from an EMBL/GenBank/DDBJ whole genome shotgun (WGS) entry which is preliminary data.</text>
</comment>
<dbReference type="AlphaFoldDB" id="A0A918GJ87"/>
<reference evidence="3" key="1">
    <citation type="journal article" date="2014" name="Int. J. Syst. Evol. Microbiol.">
        <title>Complete genome sequence of Corynebacterium casei LMG S-19264T (=DSM 44701T), isolated from a smear-ripened cheese.</title>
        <authorList>
            <consortium name="US DOE Joint Genome Institute (JGI-PGF)"/>
            <person name="Walter F."/>
            <person name="Albersmeier A."/>
            <person name="Kalinowski J."/>
            <person name="Ruckert C."/>
        </authorList>
    </citation>
    <scope>NUCLEOTIDE SEQUENCE</scope>
    <source>
        <strain evidence="3">JCM 3276</strain>
    </source>
</reference>
<dbReference type="InterPro" id="IPR023346">
    <property type="entry name" value="Lysozyme-like_dom_sf"/>
</dbReference>
<feature type="chain" id="PRO_5038952617" description="Transglycosylase SLT domain-containing protein" evidence="2">
    <location>
        <begin position="27"/>
        <end position="329"/>
    </location>
</feature>
<dbReference type="GO" id="GO:0009253">
    <property type="term" value="P:peptidoglycan catabolic process"/>
    <property type="evidence" value="ECO:0007669"/>
    <property type="project" value="TreeGrafter"/>
</dbReference>
<evidence type="ECO:0000256" key="1">
    <source>
        <dbReference type="SAM" id="MobiDB-lite"/>
    </source>
</evidence>
<accession>A0A918GJ87</accession>
<keyword evidence="2" id="KW-0732">Signal</keyword>
<evidence type="ECO:0008006" key="5">
    <source>
        <dbReference type="Google" id="ProtNLM"/>
    </source>
</evidence>
<dbReference type="GO" id="GO:0008933">
    <property type="term" value="F:peptidoglycan lytic transglycosylase activity"/>
    <property type="evidence" value="ECO:0007669"/>
    <property type="project" value="TreeGrafter"/>
</dbReference>
<evidence type="ECO:0000313" key="4">
    <source>
        <dbReference type="Proteomes" id="UP000660680"/>
    </source>
</evidence>
<gene>
    <name evidence="3" type="ORF">GCM10010171_37090</name>
</gene>
<reference evidence="3" key="2">
    <citation type="submission" date="2020-09" db="EMBL/GenBank/DDBJ databases">
        <authorList>
            <person name="Sun Q."/>
            <person name="Ohkuma M."/>
        </authorList>
    </citation>
    <scope>NUCLEOTIDE SEQUENCE</scope>
    <source>
        <strain evidence="3">JCM 3276</strain>
    </source>
</reference>
<dbReference type="Proteomes" id="UP000660680">
    <property type="component" value="Unassembled WGS sequence"/>
</dbReference>
<feature type="signal peptide" evidence="2">
    <location>
        <begin position="1"/>
        <end position="26"/>
    </location>
</feature>
<feature type="compositionally biased region" description="Low complexity" evidence="1">
    <location>
        <begin position="243"/>
        <end position="257"/>
    </location>
</feature>
<dbReference type="PANTHER" id="PTHR30163">
    <property type="entry name" value="MEMBRANE-BOUND LYTIC MUREIN TRANSGLYCOSYLASE B"/>
    <property type="match status" value="1"/>
</dbReference>
<proteinExistence type="predicted"/>
<dbReference type="EMBL" id="BMRB01000002">
    <property type="protein sequence ID" value="GGS38743.1"/>
    <property type="molecule type" value="Genomic_DNA"/>
</dbReference>
<feature type="region of interest" description="Disordered" evidence="1">
    <location>
        <begin position="242"/>
        <end position="329"/>
    </location>
</feature>
<sequence length="329" mass="33150">MGKHRRTRTRAPFVAMPLVAVPVAVALLGAGEDVPVPAAAAQPIAYGADGTLADGHGPAAVEVVPVPPGTSAIPPVALRGYAKAAELVGRTHPECGLTWPLLAAIGQAQTGHAAATGLDDDGDTIIPSLGPVLDGSAGRARIPDTDGGVWDGDARWDRAVGPMRLLPSVWSEHGRDASGDGVAIPHNVADAALGVGRYLCATGADLSTPGDVADAVYRFHGTSEFVATVLSWRNAFDPGQAMTTSAAAGPTTSAKPAAPKPPAAQAPAPRPPAPQAPAPQAPAPQAPAAKAPAPTQRPPAPAPAPAPAPSDGQLPGEEWYEWGKWLPGR</sequence>
<dbReference type="InterPro" id="IPR043426">
    <property type="entry name" value="MltB-like"/>
</dbReference>
<evidence type="ECO:0000256" key="2">
    <source>
        <dbReference type="SAM" id="SignalP"/>
    </source>
</evidence>
<organism evidence="3 4">
    <name type="scientific">Actinokineospora fastidiosa</name>
    <dbReference type="NCBI Taxonomy" id="1816"/>
    <lineage>
        <taxon>Bacteria</taxon>
        <taxon>Bacillati</taxon>
        <taxon>Actinomycetota</taxon>
        <taxon>Actinomycetes</taxon>
        <taxon>Pseudonocardiales</taxon>
        <taxon>Pseudonocardiaceae</taxon>
        <taxon>Actinokineospora</taxon>
    </lineage>
</organism>
<dbReference type="PANTHER" id="PTHR30163:SF8">
    <property type="entry name" value="LYTIC MUREIN TRANSGLYCOSYLASE"/>
    <property type="match status" value="1"/>
</dbReference>
<feature type="compositionally biased region" description="Pro residues" evidence="1">
    <location>
        <begin position="295"/>
        <end position="308"/>
    </location>
</feature>
<keyword evidence="4" id="KW-1185">Reference proteome</keyword>